<dbReference type="GO" id="GO:0005886">
    <property type="term" value="C:plasma membrane"/>
    <property type="evidence" value="ECO:0007669"/>
    <property type="project" value="TreeGrafter"/>
</dbReference>
<comment type="caution">
    <text evidence="9">The sequence shown here is derived from an EMBL/GenBank/DDBJ whole genome shotgun (WGS) entry which is preliminary data.</text>
</comment>
<reference evidence="9" key="1">
    <citation type="journal article" date="2023" name="Mol. Phylogenet. Evol.">
        <title>Genome-scale phylogeny and comparative genomics of the fungal order Sordariales.</title>
        <authorList>
            <person name="Hensen N."/>
            <person name="Bonometti L."/>
            <person name="Westerberg I."/>
            <person name="Brannstrom I.O."/>
            <person name="Guillou S."/>
            <person name="Cros-Aarteil S."/>
            <person name="Calhoun S."/>
            <person name="Haridas S."/>
            <person name="Kuo A."/>
            <person name="Mondo S."/>
            <person name="Pangilinan J."/>
            <person name="Riley R."/>
            <person name="LaButti K."/>
            <person name="Andreopoulos B."/>
            <person name="Lipzen A."/>
            <person name="Chen C."/>
            <person name="Yan M."/>
            <person name="Daum C."/>
            <person name="Ng V."/>
            <person name="Clum A."/>
            <person name="Steindorff A."/>
            <person name="Ohm R.A."/>
            <person name="Martin F."/>
            <person name="Silar P."/>
            <person name="Natvig D.O."/>
            <person name="Lalanne C."/>
            <person name="Gautier V."/>
            <person name="Ament-Velasquez S.L."/>
            <person name="Kruys A."/>
            <person name="Hutchinson M.I."/>
            <person name="Powell A.J."/>
            <person name="Barry K."/>
            <person name="Miller A.N."/>
            <person name="Grigoriev I.V."/>
            <person name="Debuchy R."/>
            <person name="Gladieux P."/>
            <person name="Hiltunen Thoren M."/>
            <person name="Johannesson H."/>
        </authorList>
    </citation>
    <scope>NUCLEOTIDE SEQUENCE</scope>
    <source>
        <strain evidence="9">CBS 958.72</strain>
    </source>
</reference>
<evidence type="ECO:0000256" key="1">
    <source>
        <dbReference type="ARBA" id="ARBA00004167"/>
    </source>
</evidence>
<keyword evidence="10" id="KW-1185">Reference proteome</keyword>
<evidence type="ECO:0000259" key="8">
    <source>
        <dbReference type="PROSITE" id="PS51212"/>
    </source>
</evidence>
<keyword evidence="2" id="KW-0812">Transmembrane</keyword>
<dbReference type="PROSITE" id="PS51212">
    <property type="entry name" value="WSC"/>
    <property type="match status" value="2"/>
</dbReference>
<evidence type="ECO:0000256" key="6">
    <source>
        <dbReference type="ARBA" id="ARBA00023180"/>
    </source>
</evidence>
<keyword evidence="5" id="KW-0472">Membrane</keyword>
<evidence type="ECO:0000313" key="10">
    <source>
        <dbReference type="Proteomes" id="UP001287356"/>
    </source>
</evidence>
<dbReference type="Pfam" id="PF01822">
    <property type="entry name" value="WSC"/>
    <property type="match status" value="2"/>
</dbReference>
<dbReference type="PANTHER" id="PTHR24269:SF16">
    <property type="entry name" value="PROTEIN SLG1"/>
    <property type="match status" value="1"/>
</dbReference>
<dbReference type="PANTHER" id="PTHR24269">
    <property type="entry name" value="KREMEN PROTEIN"/>
    <property type="match status" value="1"/>
</dbReference>
<dbReference type="AlphaFoldDB" id="A0AAE0NFJ6"/>
<dbReference type="EMBL" id="JAULSN010000002">
    <property type="protein sequence ID" value="KAK3380516.1"/>
    <property type="molecule type" value="Genomic_DNA"/>
</dbReference>
<feature type="domain" description="WSC" evidence="8">
    <location>
        <begin position="15"/>
        <end position="112"/>
    </location>
</feature>
<accession>A0AAE0NFJ6</accession>
<keyword evidence="4" id="KW-1133">Transmembrane helix</keyword>
<name>A0AAE0NFJ6_9PEZI</name>
<evidence type="ECO:0000256" key="4">
    <source>
        <dbReference type="ARBA" id="ARBA00022989"/>
    </source>
</evidence>
<dbReference type="SMART" id="SM00321">
    <property type="entry name" value="WSC"/>
    <property type="match status" value="2"/>
</dbReference>
<organism evidence="9 10">
    <name type="scientific">Lasiosphaeria ovina</name>
    <dbReference type="NCBI Taxonomy" id="92902"/>
    <lineage>
        <taxon>Eukaryota</taxon>
        <taxon>Fungi</taxon>
        <taxon>Dikarya</taxon>
        <taxon>Ascomycota</taxon>
        <taxon>Pezizomycotina</taxon>
        <taxon>Sordariomycetes</taxon>
        <taxon>Sordariomycetidae</taxon>
        <taxon>Sordariales</taxon>
        <taxon>Lasiosphaeriaceae</taxon>
        <taxon>Lasiosphaeria</taxon>
    </lineage>
</organism>
<evidence type="ECO:0000256" key="5">
    <source>
        <dbReference type="ARBA" id="ARBA00023136"/>
    </source>
</evidence>
<feature type="domain" description="WSC" evidence="8">
    <location>
        <begin position="130"/>
        <end position="226"/>
    </location>
</feature>
<dbReference type="InterPro" id="IPR051836">
    <property type="entry name" value="Kremen_rcpt"/>
</dbReference>
<evidence type="ECO:0000313" key="9">
    <source>
        <dbReference type="EMBL" id="KAK3380516.1"/>
    </source>
</evidence>
<keyword evidence="6" id="KW-0325">Glycoprotein</keyword>
<dbReference type="Proteomes" id="UP001287356">
    <property type="component" value="Unassembled WGS sequence"/>
</dbReference>
<comment type="subcellular location">
    <subcellularLocation>
        <location evidence="1">Membrane</location>
        <topology evidence="1">Single-pass membrane protein</topology>
    </subcellularLocation>
</comment>
<proteinExistence type="predicted"/>
<evidence type="ECO:0000256" key="2">
    <source>
        <dbReference type="ARBA" id="ARBA00022692"/>
    </source>
</evidence>
<dbReference type="InterPro" id="IPR002889">
    <property type="entry name" value="WSC_carb-bd"/>
</dbReference>
<evidence type="ECO:0000256" key="3">
    <source>
        <dbReference type="ARBA" id="ARBA00022729"/>
    </source>
</evidence>
<sequence>MKSLSLLSAILPFATATYFGCHTETSPKALASAFTSNFTTMTIELCQQFCTVDAPGAPYALWGLEYSGECYCANALTAGSFPTFETDCSAHCAGDATETCGGGNRLSLYGSGTTPPAFTPQPHPGGPVTAFSPQGCWTEGVGVRALGGAMAASDTLMTIEACASFCLNSGFLRFGTEYARECWCDNTQAASSNLTTNVPSDCSFACTGNSGEVCGAGDRLSVYLWA</sequence>
<gene>
    <name evidence="9" type="ORF">B0T24DRAFT_615653</name>
</gene>
<feature type="signal peptide" evidence="7">
    <location>
        <begin position="1"/>
        <end position="16"/>
    </location>
</feature>
<reference evidence="9" key="2">
    <citation type="submission" date="2023-06" db="EMBL/GenBank/DDBJ databases">
        <authorList>
            <consortium name="Lawrence Berkeley National Laboratory"/>
            <person name="Haridas S."/>
            <person name="Hensen N."/>
            <person name="Bonometti L."/>
            <person name="Westerberg I."/>
            <person name="Brannstrom I.O."/>
            <person name="Guillou S."/>
            <person name="Cros-Aarteil S."/>
            <person name="Calhoun S."/>
            <person name="Kuo A."/>
            <person name="Mondo S."/>
            <person name="Pangilinan J."/>
            <person name="Riley R."/>
            <person name="Labutti K."/>
            <person name="Andreopoulos B."/>
            <person name="Lipzen A."/>
            <person name="Chen C."/>
            <person name="Yanf M."/>
            <person name="Daum C."/>
            <person name="Ng V."/>
            <person name="Clum A."/>
            <person name="Steindorff A."/>
            <person name="Ohm R."/>
            <person name="Martin F."/>
            <person name="Silar P."/>
            <person name="Natvig D."/>
            <person name="Lalanne C."/>
            <person name="Gautier V."/>
            <person name="Ament-Velasquez S.L."/>
            <person name="Kruys A."/>
            <person name="Hutchinson M.I."/>
            <person name="Powell A.J."/>
            <person name="Barry K."/>
            <person name="Miller A.N."/>
            <person name="Grigoriev I.V."/>
            <person name="Debuchy R."/>
            <person name="Gladieux P."/>
            <person name="Thoren M.H."/>
            <person name="Johannesson H."/>
        </authorList>
    </citation>
    <scope>NUCLEOTIDE SEQUENCE</scope>
    <source>
        <strain evidence="9">CBS 958.72</strain>
    </source>
</reference>
<keyword evidence="3 7" id="KW-0732">Signal</keyword>
<evidence type="ECO:0000256" key="7">
    <source>
        <dbReference type="SAM" id="SignalP"/>
    </source>
</evidence>
<feature type="chain" id="PRO_5042290077" evidence="7">
    <location>
        <begin position="17"/>
        <end position="226"/>
    </location>
</feature>
<protein>
    <submittedName>
        <fullName evidence="9">WSC domain-containing protein</fullName>
    </submittedName>
</protein>